<name>A0A177D088_9PLEO</name>
<gene>
    <name evidence="1" type="ORF">CC84DRAFT_180582</name>
</gene>
<sequence>MEATMCSVSFMASLDMGWAPSSDLTRGTTLCSCWMFTLVEARIPFFVNAAAARDTSPPLAQPWTPAIQRRE</sequence>
<evidence type="ECO:0000313" key="1">
    <source>
        <dbReference type="EMBL" id="OAG13123.1"/>
    </source>
</evidence>
<protein>
    <submittedName>
        <fullName evidence="1">Uncharacterized protein</fullName>
    </submittedName>
</protein>
<dbReference type="AlphaFoldDB" id="A0A177D088"/>
<keyword evidence="2" id="KW-1185">Reference proteome</keyword>
<proteinExistence type="predicted"/>
<dbReference type="RefSeq" id="XP_018043488.1">
    <property type="nucleotide sequence ID" value="XM_018185484.1"/>
</dbReference>
<dbReference type="GeneID" id="28768970"/>
<reference evidence="1 2" key="1">
    <citation type="submission" date="2016-05" db="EMBL/GenBank/DDBJ databases">
        <title>Comparative analysis of secretome profiles of manganese(II)-oxidizing ascomycete fungi.</title>
        <authorList>
            <consortium name="DOE Joint Genome Institute"/>
            <person name="Zeiner C.A."/>
            <person name="Purvine S.O."/>
            <person name="Zink E.M."/>
            <person name="Wu S."/>
            <person name="Pasa-Tolic L."/>
            <person name="Chaput D.L."/>
            <person name="Haridas S."/>
            <person name="Grigoriev I.V."/>
            <person name="Santelli C.M."/>
            <person name="Hansel C.M."/>
        </authorList>
    </citation>
    <scope>NUCLEOTIDE SEQUENCE [LARGE SCALE GENOMIC DNA]</scope>
    <source>
        <strain evidence="1 2">AP3s5-JAC2a</strain>
    </source>
</reference>
<dbReference type="EMBL" id="KV441548">
    <property type="protein sequence ID" value="OAG13123.1"/>
    <property type="molecule type" value="Genomic_DNA"/>
</dbReference>
<dbReference type="InParanoid" id="A0A177D088"/>
<dbReference type="Proteomes" id="UP000077069">
    <property type="component" value="Unassembled WGS sequence"/>
</dbReference>
<organism evidence="1 2">
    <name type="scientific">Paraphaeosphaeria sporulosa</name>
    <dbReference type="NCBI Taxonomy" id="1460663"/>
    <lineage>
        <taxon>Eukaryota</taxon>
        <taxon>Fungi</taxon>
        <taxon>Dikarya</taxon>
        <taxon>Ascomycota</taxon>
        <taxon>Pezizomycotina</taxon>
        <taxon>Dothideomycetes</taxon>
        <taxon>Pleosporomycetidae</taxon>
        <taxon>Pleosporales</taxon>
        <taxon>Massarineae</taxon>
        <taxon>Didymosphaeriaceae</taxon>
        <taxon>Paraphaeosphaeria</taxon>
    </lineage>
</organism>
<evidence type="ECO:0000313" key="2">
    <source>
        <dbReference type="Proteomes" id="UP000077069"/>
    </source>
</evidence>
<accession>A0A177D088</accession>